<dbReference type="InterPro" id="IPR003661">
    <property type="entry name" value="HisK_dim/P_dom"/>
</dbReference>
<evidence type="ECO:0000256" key="7">
    <source>
        <dbReference type="ARBA" id="ARBA00022840"/>
    </source>
</evidence>
<dbReference type="PRINTS" id="PR00344">
    <property type="entry name" value="BCTRLSENSOR"/>
</dbReference>
<evidence type="ECO:0000256" key="4">
    <source>
        <dbReference type="ARBA" id="ARBA00022679"/>
    </source>
</evidence>
<sequence length="381" mass="43415">MLRSLLNIRSLLALIAILIVSGTVWYSSYLAAKIEREERLKVEEWIEASNSILNINNKETTLALKIQRDNTDIPIIITDERGRIMEVKNLDSTRLNDSAYLKERLKSFRAAHQPLLYQDPIDPSRQNHYYYGNSRLLDEVRYYPYVQLVIVALFIGLAILSLRSSYRSTQNQVWAGMAKETAHQLGTPVSSLEGWVELLKETHPEEDFVAEIEKDVSRLRLVSDRFGKIGSTPKLEPRNVVEQVHQMMEYVRKRAPGRVRFDLETGGRETILVPLSGPLFDWVIENLLKNGLDALEGRGLLRIDIQERANDVVLDVTDTGKGISKGNVAKVFKPGFTTKKRGWGLGLSLSKRIVEQYHRGQLFVKNSEPGKGTTFRIVLKK</sequence>
<keyword evidence="8" id="KW-0902">Two-component regulatory system</keyword>
<dbReference type="PANTHER" id="PTHR43065:SF10">
    <property type="entry name" value="PEROXIDE STRESS-ACTIVATED HISTIDINE KINASE MAK3"/>
    <property type="match status" value="1"/>
</dbReference>
<comment type="catalytic activity">
    <reaction evidence="1">
        <text>ATP + protein L-histidine = ADP + protein N-phospho-L-histidine.</text>
        <dbReference type="EC" id="2.7.13.3"/>
    </reaction>
</comment>
<dbReference type="SUPFAM" id="SSF55874">
    <property type="entry name" value="ATPase domain of HSP90 chaperone/DNA topoisomerase II/histidine kinase"/>
    <property type="match status" value="1"/>
</dbReference>
<keyword evidence="12" id="KW-1185">Reference proteome</keyword>
<dbReference type="EMBL" id="SJZI01000050">
    <property type="protein sequence ID" value="TCJ12656.1"/>
    <property type="molecule type" value="Genomic_DNA"/>
</dbReference>
<evidence type="ECO:0000313" key="11">
    <source>
        <dbReference type="EMBL" id="TCJ12656.1"/>
    </source>
</evidence>
<accession>A0A4V2NV94</accession>
<evidence type="ECO:0000256" key="8">
    <source>
        <dbReference type="ARBA" id="ARBA00023012"/>
    </source>
</evidence>
<name>A0A4V2NV94_9BACT</name>
<feature type="transmembrane region" description="Helical" evidence="9">
    <location>
        <begin position="12"/>
        <end position="32"/>
    </location>
</feature>
<keyword evidence="4" id="KW-0808">Transferase</keyword>
<dbReference type="Gene3D" id="3.30.565.10">
    <property type="entry name" value="Histidine kinase-like ATPase, C-terminal domain"/>
    <property type="match status" value="1"/>
</dbReference>
<dbReference type="InterPro" id="IPR036890">
    <property type="entry name" value="HATPase_C_sf"/>
</dbReference>
<evidence type="ECO:0000259" key="10">
    <source>
        <dbReference type="PROSITE" id="PS50109"/>
    </source>
</evidence>
<dbReference type="OrthoDB" id="1931120at2"/>
<feature type="transmembrane region" description="Helical" evidence="9">
    <location>
        <begin position="142"/>
        <end position="162"/>
    </location>
</feature>
<evidence type="ECO:0000313" key="12">
    <source>
        <dbReference type="Proteomes" id="UP000295334"/>
    </source>
</evidence>
<dbReference type="CDD" id="cd00082">
    <property type="entry name" value="HisKA"/>
    <property type="match status" value="1"/>
</dbReference>
<dbReference type="PROSITE" id="PS50109">
    <property type="entry name" value="HIS_KIN"/>
    <property type="match status" value="1"/>
</dbReference>
<protein>
    <recommendedName>
        <fullName evidence="2">histidine kinase</fullName>
        <ecNumber evidence="2">2.7.13.3</ecNumber>
    </recommendedName>
</protein>
<dbReference type="GO" id="GO:0000155">
    <property type="term" value="F:phosphorelay sensor kinase activity"/>
    <property type="evidence" value="ECO:0007669"/>
    <property type="project" value="InterPro"/>
</dbReference>
<evidence type="ECO:0000256" key="6">
    <source>
        <dbReference type="ARBA" id="ARBA00022777"/>
    </source>
</evidence>
<dbReference type="EC" id="2.7.13.3" evidence="2"/>
<evidence type="ECO:0000256" key="2">
    <source>
        <dbReference type="ARBA" id="ARBA00012438"/>
    </source>
</evidence>
<keyword evidence="5" id="KW-0547">Nucleotide-binding</keyword>
<organism evidence="11 12">
    <name type="scientific">Flaviaesturariibacter flavus</name>
    <dbReference type="NCBI Taxonomy" id="2502780"/>
    <lineage>
        <taxon>Bacteria</taxon>
        <taxon>Pseudomonadati</taxon>
        <taxon>Bacteroidota</taxon>
        <taxon>Chitinophagia</taxon>
        <taxon>Chitinophagales</taxon>
        <taxon>Chitinophagaceae</taxon>
        <taxon>Flaviaestuariibacter</taxon>
    </lineage>
</organism>
<dbReference type="InterPro" id="IPR004358">
    <property type="entry name" value="Sig_transdc_His_kin-like_C"/>
</dbReference>
<proteinExistence type="predicted"/>
<dbReference type="PANTHER" id="PTHR43065">
    <property type="entry name" value="SENSOR HISTIDINE KINASE"/>
    <property type="match status" value="1"/>
</dbReference>
<evidence type="ECO:0000256" key="5">
    <source>
        <dbReference type="ARBA" id="ARBA00022741"/>
    </source>
</evidence>
<evidence type="ECO:0000256" key="3">
    <source>
        <dbReference type="ARBA" id="ARBA00022553"/>
    </source>
</evidence>
<reference evidence="11 12" key="1">
    <citation type="submission" date="2019-03" db="EMBL/GenBank/DDBJ databases">
        <authorList>
            <person name="Kim M.K.M."/>
        </authorList>
    </citation>
    <scope>NUCLEOTIDE SEQUENCE [LARGE SCALE GENOMIC DNA]</scope>
    <source>
        <strain evidence="11 12">17J68-12</strain>
    </source>
</reference>
<keyword evidence="3" id="KW-0597">Phosphoprotein</keyword>
<dbReference type="InterPro" id="IPR003594">
    <property type="entry name" value="HATPase_dom"/>
</dbReference>
<dbReference type="RefSeq" id="WP_131450413.1">
    <property type="nucleotide sequence ID" value="NZ_SJZI01000050.1"/>
</dbReference>
<dbReference type="AlphaFoldDB" id="A0A4V2NV94"/>
<gene>
    <name evidence="11" type="ORF">EPD60_15440</name>
</gene>
<dbReference type="Pfam" id="PF02518">
    <property type="entry name" value="HATPase_c"/>
    <property type="match status" value="1"/>
</dbReference>
<keyword evidence="9" id="KW-1133">Transmembrane helix</keyword>
<keyword evidence="7" id="KW-0067">ATP-binding</keyword>
<dbReference type="SMART" id="SM00387">
    <property type="entry name" value="HATPase_c"/>
    <property type="match status" value="1"/>
</dbReference>
<feature type="domain" description="Histidine kinase" evidence="10">
    <location>
        <begin position="180"/>
        <end position="381"/>
    </location>
</feature>
<dbReference type="Proteomes" id="UP000295334">
    <property type="component" value="Unassembled WGS sequence"/>
</dbReference>
<keyword evidence="9" id="KW-0812">Transmembrane</keyword>
<dbReference type="GO" id="GO:0005524">
    <property type="term" value="F:ATP binding"/>
    <property type="evidence" value="ECO:0007669"/>
    <property type="project" value="UniProtKB-KW"/>
</dbReference>
<evidence type="ECO:0000256" key="1">
    <source>
        <dbReference type="ARBA" id="ARBA00000085"/>
    </source>
</evidence>
<comment type="caution">
    <text evidence="11">The sequence shown here is derived from an EMBL/GenBank/DDBJ whole genome shotgun (WGS) entry which is preliminary data.</text>
</comment>
<keyword evidence="6 11" id="KW-0418">Kinase</keyword>
<dbReference type="InterPro" id="IPR005467">
    <property type="entry name" value="His_kinase_dom"/>
</dbReference>
<evidence type="ECO:0000256" key="9">
    <source>
        <dbReference type="SAM" id="Phobius"/>
    </source>
</evidence>
<keyword evidence="9" id="KW-0472">Membrane</keyword>